<organism evidence="1 2">
    <name type="scientific">Rhodoblastus acidophilus</name>
    <name type="common">Rhodopseudomonas acidophila</name>
    <dbReference type="NCBI Taxonomy" id="1074"/>
    <lineage>
        <taxon>Bacteria</taxon>
        <taxon>Pseudomonadati</taxon>
        <taxon>Pseudomonadota</taxon>
        <taxon>Alphaproteobacteria</taxon>
        <taxon>Hyphomicrobiales</taxon>
        <taxon>Rhodoblastaceae</taxon>
        <taxon>Rhodoblastus</taxon>
    </lineage>
</organism>
<dbReference type="RefSeq" id="WP_088522556.1">
    <property type="nucleotide sequence ID" value="NZ_FYDG01000030.1"/>
</dbReference>
<keyword evidence="2" id="KW-1185">Reference proteome</keyword>
<sequence>MLPPDRRKPAAAEYLQRPARLKCLDSAEEHLNTARNLSRALWLLLHNGEYYSEDERDTQALAELASAIADHASAATVAYYMEHEEANKRHAPA</sequence>
<name>A0A212SDV5_RHOAC</name>
<reference evidence="2" key="1">
    <citation type="submission" date="2017-06" db="EMBL/GenBank/DDBJ databases">
        <authorList>
            <person name="Varghese N."/>
            <person name="Submissions S."/>
        </authorList>
    </citation>
    <scope>NUCLEOTIDE SEQUENCE [LARGE SCALE GENOMIC DNA]</scope>
    <source>
        <strain evidence="2">DSM 137</strain>
    </source>
</reference>
<dbReference type="AlphaFoldDB" id="A0A212SDV5"/>
<protein>
    <submittedName>
        <fullName evidence="1">Uncharacterized protein</fullName>
    </submittedName>
</protein>
<evidence type="ECO:0000313" key="2">
    <source>
        <dbReference type="Proteomes" id="UP000198418"/>
    </source>
</evidence>
<evidence type="ECO:0000313" key="1">
    <source>
        <dbReference type="EMBL" id="SNB83789.1"/>
    </source>
</evidence>
<dbReference type="EMBL" id="FYDG01000030">
    <property type="protein sequence ID" value="SNB83789.1"/>
    <property type="molecule type" value="Genomic_DNA"/>
</dbReference>
<dbReference type="Proteomes" id="UP000198418">
    <property type="component" value="Unassembled WGS sequence"/>
</dbReference>
<proteinExistence type="predicted"/>
<gene>
    <name evidence="1" type="ORF">SAMN06265338_1308</name>
</gene>
<dbReference type="OrthoDB" id="9971473at2"/>
<accession>A0A212SDV5</accession>